<dbReference type="EMBL" id="KQ461190">
    <property type="protein sequence ID" value="KPJ07235.1"/>
    <property type="molecule type" value="Genomic_DNA"/>
</dbReference>
<organism evidence="1 2">
    <name type="scientific">Papilio machaon</name>
    <name type="common">Old World swallowtail butterfly</name>
    <dbReference type="NCBI Taxonomy" id="76193"/>
    <lineage>
        <taxon>Eukaryota</taxon>
        <taxon>Metazoa</taxon>
        <taxon>Ecdysozoa</taxon>
        <taxon>Arthropoda</taxon>
        <taxon>Hexapoda</taxon>
        <taxon>Insecta</taxon>
        <taxon>Pterygota</taxon>
        <taxon>Neoptera</taxon>
        <taxon>Endopterygota</taxon>
        <taxon>Lepidoptera</taxon>
        <taxon>Glossata</taxon>
        <taxon>Ditrysia</taxon>
        <taxon>Papilionoidea</taxon>
        <taxon>Papilionidae</taxon>
        <taxon>Papilioninae</taxon>
        <taxon>Papilio</taxon>
    </lineage>
</organism>
<keyword evidence="2" id="KW-1185">Reference proteome</keyword>
<dbReference type="InParanoid" id="A0A194QQI8"/>
<protein>
    <submittedName>
        <fullName evidence="1">Uncharacterized protein</fullName>
    </submittedName>
</protein>
<evidence type="ECO:0000313" key="1">
    <source>
        <dbReference type="EMBL" id="KPJ07235.1"/>
    </source>
</evidence>
<reference evidence="1 2" key="1">
    <citation type="journal article" date="2015" name="Nat. Commun.">
        <title>Outbred genome sequencing and CRISPR/Cas9 gene editing in butterflies.</title>
        <authorList>
            <person name="Li X."/>
            <person name="Fan D."/>
            <person name="Zhang W."/>
            <person name="Liu G."/>
            <person name="Zhang L."/>
            <person name="Zhao L."/>
            <person name="Fang X."/>
            <person name="Chen L."/>
            <person name="Dong Y."/>
            <person name="Chen Y."/>
            <person name="Ding Y."/>
            <person name="Zhao R."/>
            <person name="Feng M."/>
            <person name="Zhu Y."/>
            <person name="Feng Y."/>
            <person name="Jiang X."/>
            <person name="Zhu D."/>
            <person name="Xiang H."/>
            <person name="Feng X."/>
            <person name="Li S."/>
            <person name="Wang J."/>
            <person name="Zhang G."/>
            <person name="Kronforst M.R."/>
            <person name="Wang W."/>
        </authorList>
    </citation>
    <scope>NUCLEOTIDE SEQUENCE [LARGE SCALE GENOMIC DNA]</scope>
    <source>
        <strain evidence="1">Ya'a_city_454_Pm</strain>
        <tissue evidence="1">Whole body</tissue>
    </source>
</reference>
<evidence type="ECO:0000313" key="2">
    <source>
        <dbReference type="Proteomes" id="UP000053240"/>
    </source>
</evidence>
<accession>A0A194QQI8</accession>
<proteinExistence type="predicted"/>
<sequence>MAGRPAARCYPGRVLRVTTSARSLRYTNIQAEDTKWLAIERPQKGLGGRLGGGGRQRAQIAAQSVGWRAASTTQPALVPLRAPHSNACVTTSSSQQTELHPPVSVSREIFKCRECSSDL</sequence>
<name>A0A194QQI8_PAPMA</name>
<dbReference type="AlphaFoldDB" id="A0A194QQI8"/>
<gene>
    <name evidence="1" type="ORF">RR48_07651</name>
</gene>
<dbReference type="Proteomes" id="UP000053240">
    <property type="component" value="Unassembled WGS sequence"/>
</dbReference>